<evidence type="ECO:0000313" key="1">
    <source>
        <dbReference type="EMBL" id="KAF2472995.1"/>
    </source>
</evidence>
<protein>
    <submittedName>
        <fullName evidence="1">Uncharacterized protein</fullName>
    </submittedName>
</protein>
<name>A0ACB6R1M4_9PLEO</name>
<accession>A0ACB6R1M4</accession>
<reference evidence="1" key="1">
    <citation type="journal article" date="2020" name="Stud. Mycol.">
        <title>101 Dothideomycetes genomes: a test case for predicting lifestyles and emergence of pathogens.</title>
        <authorList>
            <person name="Haridas S."/>
            <person name="Albert R."/>
            <person name="Binder M."/>
            <person name="Bloem J."/>
            <person name="Labutti K."/>
            <person name="Salamov A."/>
            <person name="Andreopoulos B."/>
            <person name="Baker S."/>
            <person name="Barry K."/>
            <person name="Bills G."/>
            <person name="Bluhm B."/>
            <person name="Cannon C."/>
            <person name="Castanera R."/>
            <person name="Culley D."/>
            <person name="Daum C."/>
            <person name="Ezra D."/>
            <person name="Gonzalez J."/>
            <person name="Henrissat B."/>
            <person name="Kuo A."/>
            <person name="Liang C."/>
            <person name="Lipzen A."/>
            <person name="Lutzoni F."/>
            <person name="Magnuson J."/>
            <person name="Mondo S."/>
            <person name="Nolan M."/>
            <person name="Ohm R."/>
            <person name="Pangilinan J."/>
            <person name="Park H.-J."/>
            <person name="Ramirez L."/>
            <person name="Alfaro M."/>
            <person name="Sun H."/>
            <person name="Tritt A."/>
            <person name="Yoshinaga Y."/>
            <person name="Zwiers L.-H."/>
            <person name="Turgeon B."/>
            <person name="Goodwin S."/>
            <person name="Spatafora J."/>
            <person name="Crous P."/>
            <person name="Grigoriev I."/>
        </authorList>
    </citation>
    <scope>NUCLEOTIDE SEQUENCE</scope>
    <source>
        <strain evidence="1">ATCC 200398</strain>
    </source>
</reference>
<evidence type="ECO:0000313" key="2">
    <source>
        <dbReference type="Proteomes" id="UP000799755"/>
    </source>
</evidence>
<comment type="caution">
    <text evidence="1">The sequence shown here is derived from an EMBL/GenBank/DDBJ whole genome shotgun (WGS) entry which is preliminary data.</text>
</comment>
<gene>
    <name evidence="1" type="ORF">BDR25DRAFT_392778</name>
</gene>
<organism evidence="1 2">
    <name type="scientific">Lindgomyces ingoldianus</name>
    <dbReference type="NCBI Taxonomy" id="673940"/>
    <lineage>
        <taxon>Eukaryota</taxon>
        <taxon>Fungi</taxon>
        <taxon>Dikarya</taxon>
        <taxon>Ascomycota</taxon>
        <taxon>Pezizomycotina</taxon>
        <taxon>Dothideomycetes</taxon>
        <taxon>Pleosporomycetidae</taxon>
        <taxon>Pleosporales</taxon>
        <taxon>Lindgomycetaceae</taxon>
        <taxon>Lindgomyces</taxon>
    </lineage>
</organism>
<dbReference type="Proteomes" id="UP000799755">
    <property type="component" value="Unassembled WGS sequence"/>
</dbReference>
<sequence length="1093" mass="123059">MNSSARHFASNELSDSDFQESHSSTTSGQSSGKDESKGPSKRLLHSPNSSCKRRKQSGSDSVEFFPDTKRHLQGQYINAYRTLFNESVNDAVHRFVSDASFIPPRAQIGASRWSMDEKSRFFAALDRLGRGDLPGIARAVRTKTIPEIQNLFLLLENSTLERKITSQDISAATEVSPACIERLEVAGDALAWYQERFEAKAEQDRYGKYWLVTPEIADQIEEAIRPSRTPSLSLPLDSRNAELEDSSPVRNASTPNVPEILQHIPEASLLKPSALLTLSKSLFMNSSPILQPTYPHWTDLISPLASEPSIYRTAFIDFHTLVLSLTKRITQATIIQATSRIRSQSWRIKKGVSPLVKRRDVLTAVDMLGLKRNGRERWKGVARRCRLRVFDGAGKSKREVDWDEIEAIMGIPVQPKDFADADSSGKKRNLSSGEDEDDFKWRARRSGTPLPRESLAHSENDDESRSDKQCEDEGSGRDSSGSSQTSQSSARNTTRSPSKPPHSSPDAKLDMILEDLDQEASREEERRLWEILGDTQHPIKEPRKTEENPLPKFSDDNTANFEGWRGWTEYYAEWEEFCTPVPEVKFLENRKLPRATTDKLSNPDATTSIYQGSNNSDRDGQSDRNWKKSRKANAPDIPIRDAHDEGVSDDAKMLVDSIENAHMQHRDSLVTQMSDYVMEVDMNVERFLFTVHRLLSGGTSAHDHSKTKASFLHNFHTLFSPDLRPPLPPYSPLCFTSHKLGHFYSIHNLTVLGPRLPFQDIQCPANCQDSWYNGTCLKISSRTSRGIVSTVKLGEMLEENEEDDLRSVATQAEVGDILGNQKGEKIRKREGPLSLHQLFTGRNVLKFSNRTLEEEVTSTAPTVRSSQYGENLDPYFGNDTNTKQIQWPPLDIDRGRLCLAKNATPKPQTPKSLVVINLNNRTRLTLRVDRTRSFSFFLVIKWSLLVGRTGSLIFLVLKNGRVHKLAPLLSSLRNILASEGREELLSLPFALPVIHRRLGISEPVRRLARRSPSRNLPTALSIRMTYEQHCNRLSVLVLVNGEIFQDVDLGLGGIDNFKVVVDVMLKGEDCKFGFIGFELNSHNPGNGIDIFSS</sequence>
<keyword evidence="2" id="KW-1185">Reference proteome</keyword>
<dbReference type="EMBL" id="MU003501">
    <property type="protein sequence ID" value="KAF2472995.1"/>
    <property type="molecule type" value="Genomic_DNA"/>
</dbReference>
<proteinExistence type="predicted"/>